<gene>
    <name evidence="6" type="ORF">CINF_0399</name>
</gene>
<dbReference type="InterPro" id="IPR002781">
    <property type="entry name" value="TM_pro_TauE-like"/>
</dbReference>
<organism evidence="6 7">
    <name type="scientific">Candidatus Campylobacter infans</name>
    <dbReference type="NCBI Taxonomy" id="2561898"/>
    <lineage>
        <taxon>Bacteria</taxon>
        <taxon>Pseudomonadati</taxon>
        <taxon>Campylobacterota</taxon>
        <taxon>Epsilonproteobacteria</taxon>
        <taxon>Campylobacterales</taxon>
        <taxon>Campylobacteraceae</taxon>
        <taxon>Campylobacter</taxon>
    </lineage>
</organism>
<evidence type="ECO:0000256" key="3">
    <source>
        <dbReference type="ARBA" id="ARBA00022989"/>
    </source>
</evidence>
<keyword evidence="5" id="KW-1003">Cell membrane</keyword>
<evidence type="ECO:0000256" key="2">
    <source>
        <dbReference type="ARBA" id="ARBA00022692"/>
    </source>
</evidence>
<feature type="transmembrane region" description="Helical" evidence="5">
    <location>
        <begin position="39"/>
        <end position="58"/>
    </location>
</feature>
<dbReference type="Proteomes" id="UP000509414">
    <property type="component" value="Chromosome"/>
</dbReference>
<feature type="transmembrane region" description="Helical" evidence="5">
    <location>
        <begin position="171"/>
        <end position="192"/>
    </location>
</feature>
<protein>
    <recommendedName>
        <fullName evidence="5">Probable membrane transporter protein</fullName>
    </recommendedName>
</protein>
<evidence type="ECO:0000313" key="7">
    <source>
        <dbReference type="Proteomes" id="UP000509414"/>
    </source>
</evidence>
<evidence type="ECO:0000313" key="6">
    <source>
        <dbReference type="EMBL" id="QLI04939.1"/>
    </source>
</evidence>
<feature type="transmembrane region" description="Helical" evidence="5">
    <location>
        <begin position="227"/>
        <end position="245"/>
    </location>
</feature>
<dbReference type="InterPro" id="IPR051598">
    <property type="entry name" value="TSUP/Inactive_protease-like"/>
</dbReference>
<sequence>MLFLPFIGVLTGLISGFFGIGGGTVLVPILLALGYDIKMAIGISVMQMFIAALFGSYFNYKRQKFELKTALSLGFGALIGGSFSGVIVSNVPEIYLKLLLIFTIFLALLRLIFSQTNKQNSQKELHLALLFILGAVIGAVAISIGMGGSVFLMPILVGFLGVDIKKAVSLGLFFVIFSSFGGLLSLGFGGFIDYEAGLLLSFGALFGVYLGTLAHHKIDKTTQKWSLVALNISMLALLVYNLIAYK</sequence>
<evidence type="ECO:0000256" key="1">
    <source>
        <dbReference type="ARBA" id="ARBA00004141"/>
    </source>
</evidence>
<feature type="transmembrane region" description="Helical" evidence="5">
    <location>
        <begin position="7"/>
        <end position="33"/>
    </location>
</feature>
<dbReference type="Pfam" id="PF01925">
    <property type="entry name" value="TauE"/>
    <property type="match status" value="1"/>
</dbReference>
<feature type="transmembrane region" description="Helical" evidence="5">
    <location>
        <begin position="125"/>
        <end position="142"/>
    </location>
</feature>
<keyword evidence="2 5" id="KW-0812">Transmembrane</keyword>
<dbReference type="EMBL" id="CP049075">
    <property type="protein sequence ID" value="QLI04939.1"/>
    <property type="molecule type" value="Genomic_DNA"/>
</dbReference>
<dbReference type="KEGG" id="cinf:CINF_0399"/>
<keyword evidence="3 5" id="KW-1133">Transmembrane helix</keyword>
<dbReference type="AlphaFoldDB" id="A0A7H9CJK1"/>
<dbReference type="PANTHER" id="PTHR43701">
    <property type="entry name" value="MEMBRANE TRANSPORTER PROTEIN MJ0441-RELATED"/>
    <property type="match status" value="1"/>
</dbReference>
<feature type="transmembrane region" description="Helical" evidence="5">
    <location>
        <begin position="94"/>
        <end position="113"/>
    </location>
</feature>
<dbReference type="GO" id="GO:0005886">
    <property type="term" value="C:plasma membrane"/>
    <property type="evidence" value="ECO:0007669"/>
    <property type="project" value="UniProtKB-SubCell"/>
</dbReference>
<keyword evidence="7" id="KW-1185">Reference proteome</keyword>
<feature type="transmembrane region" description="Helical" evidence="5">
    <location>
        <begin position="198"/>
        <end position="215"/>
    </location>
</feature>
<name>A0A7H9CJK1_9BACT</name>
<evidence type="ECO:0000256" key="4">
    <source>
        <dbReference type="ARBA" id="ARBA00023136"/>
    </source>
</evidence>
<dbReference type="RefSeq" id="WP_179975559.1">
    <property type="nucleotide sequence ID" value="NZ_CP049075.1"/>
</dbReference>
<dbReference type="PANTHER" id="PTHR43701:SF2">
    <property type="entry name" value="MEMBRANE TRANSPORTER PROTEIN YJNA-RELATED"/>
    <property type="match status" value="1"/>
</dbReference>
<proteinExistence type="inferred from homology"/>
<comment type="similarity">
    <text evidence="5">Belongs to the 4-toluene sulfonate uptake permease (TSUP) (TC 2.A.102) family.</text>
</comment>
<evidence type="ECO:0000256" key="5">
    <source>
        <dbReference type="RuleBase" id="RU363041"/>
    </source>
</evidence>
<reference evidence="6 7" key="1">
    <citation type="submission" date="2020-02" db="EMBL/GenBank/DDBJ databases">
        <title>Complete genome sequence of the novel Campylobacter species Candidatus Campylobacter infans.</title>
        <authorList>
            <person name="Duim B."/>
            <person name="Zomer A."/>
            <person name="van der Graaf L."/>
            <person name="Wagenaar J."/>
        </authorList>
    </citation>
    <scope>NUCLEOTIDE SEQUENCE [LARGE SCALE GENOMIC DNA]</scope>
    <source>
        <strain evidence="6 7">19S00001</strain>
    </source>
</reference>
<comment type="subcellular location">
    <subcellularLocation>
        <location evidence="5">Cell membrane</location>
        <topology evidence="5">Multi-pass membrane protein</topology>
    </subcellularLocation>
    <subcellularLocation>
        <location evidence="1">Membrane</location>
        <topology evidence="1">Multi-pass membrane protein</topology>
    </subcellularLocation>
</comment>
<keyword evidence="4 5" id="KW-0472">Membrane</keyword>
<feature type="transmembrane region" description="Helical" evidence="5">
    <location>
        <begin position="70"/>
        <end position="88"/>
    </location>
</feature>
<accession>A0A7H9CJK1</accession>